<evidence type="ECO:0000313" key="1">
    <source>
        <dbReference type="EMBL" id="OCC14186.1"/>
    </source>
</evidence>
<organism evidence="1 2">
    <name type="scientific">Dissulfuribacter thermophilus</name>
    <dbReference type="NCBI Taxonomy" id="1156395"/>
    <lineage>
        <taxon>Bacteria</taxon>
        <taxon>Pseudomonadati</taxon>
        <taxon>Thermodesulfobacteriota</taxon>
        <taxon>Dissulfuribacteria</taxon>
        <taxon>Dissulfuribacterales</taxon>
        <taxon>Dissulfuribacteraceae</taxon>
        <taxon>Dissulfuribacter</taxon>
    </lineage>
</organism>
<dbReference type="AlphaFoldDB" id="A0A1B9F2M8"/>
<comment type="caution">
    <text evidence="1">The sequence shown here is derived from an EMBL/GenBank/DDBJ whole genome shotgun (WGS) entry which is preliminary data.</text>
</comment>
<protein>
    <submittedName>
        <fullName evidence="1">Uncharacterized protein</fullName>
    </submittedName>
</protein>
<keyword evidence="2" id="KW-1185">Reference proteome</keyword>
<gene>
    <name evidence="1" type="ORF">DBT_2391</name>
</gene>
<evidence type="ECO:0000313" key="2">
    <source>
        <dbReference type="Proteomes" id="UP000093080"/>
    </source>
</evidence>
<reference evidence="1 2" key="1">
    <citation type="submission" date="2016-06" db="EMBL/GenBank/DDBJ databases">
        <title>Respiratory ammonification of nitrate coupled to the oxidation of elemental sulfur in deep-sea autotrophic thermophilic bacteria.</title>
        <authorList>
            <person name="Slobodkina G.B."/>
            <person name="Mardanov A.V."/>
            <person name="Ravin N.V."/>
            <person name="Frolova A.A."/>
            <person name="Viryasiv M.B."/>
            <person name="Chernyh N.A."/>
            <person name="Bonch-Osmolovskaya E.A."/>
            <person name="Slobodkin A.I."/>
        </authorList>
    </citation>
    <scope>NUCLEOTIDE SEQUENCE [LARGE SCALE GENOMIC DNA]</scope>
    <source>
        <strain evidence="1 2">S69</strain>
    </source>
</reference>
<name>A0A1B9F2M8_9BACT</name>
<proteinExistence type="predicted"/>
<accession>A0A1B9F2M8</accession>
<dbReference type="Proteomes" id="UP000093080">
    <property type="component" value="Unassembled WGS sequence"/>
</dbReference>
<sequence>MYIRPRNLDITIPLLKKTVTLNDTLEVDFLNQIFDPSDLKNMTFDIYIGYEVGGIIKYNGFVIVFS</sequence>
<dbReference type="EMBL" id="MAGO01000017">
    <property type="protein sequence ID" value="OCC14186.1"/>
    <property type="molecule type" value="Genomic_DNA"/>
</dbReference>